<sequence length="137" mass="15879">MFATKLGKKGVGRTLFENLSKFSFSFEQHYQVPPRYFFVTLNYAKNIEEAKEELAEHNSNISKLLQDRKIMLKGTLAKENSGQLLIFSNCRDEIEPHSFVTKSPLFIGGFVKDYEIKELDLIHSDRDDEITLHKAYT</sequence>
<dbReference type="Proteomes" id="UP001295684">
    <property type="component" value="Unassembled WGS sequence"/>
</dbReference>
<reference evidence="2" key="1">
    <citation type="submission" date="2023-07" db="EMBL/GenBank/DDBJ databases">
        <authorList>
            <consortium name="AG Swart"/>
            <person name="Singh M."/>
            <person name="Singh A."/>
            <person name="Seah K."/>
            <person name="Emmerich C."/>
        </authorList>
    </citation>
    <scope>NUCLEOTIDE SEQUENCE</scope>
    <source>
        <strain evidence="2">DP1</strain>
    </source>
</reference>
<protein>
    <submittedName>
        <fullName evidence="2">Uncharacterized protein</fullName>
    </submittedName>
</protein>
<keyword evidence="3" id="KW-1185">Reference proteome</keyword>
<evidence type="ECO:0000256" key="1">
    <source>
        <dbReference type="SAM" id="Coils"/>
    </source>
</evidence>
<comment type="caution">
    <text evidence="2">The sequence shown here is derived from an EMBL/GenBank/DDBJ whole genome shotgun (WGS) entry which is preliminary data.</text>
</comment>
<name>A0AAD1XY15_EUPCR</name>
<accession>A0AAD1XY15</accession>
<keyword evidence="1" id="KW-0175">Coiled coil</keyword>
<dbReference type="EMBL" id="CAMPGE010023015">
    <property type="protein sequence ID" value="CAI2380999.1"/>
    <property type="molecule type" value="Genomic_DNA"/>
</dbReference>
<dbReference type="AlphaFoldDB" id="A0AAD1XY15"/>
<gene>
    <name evidence="2" type="ORF">ECRASSUSDP1_LOCUS22443</name>
</gene>
<feature type="coiled-coil region" evidence="1">
    <location>
        <begin position="40"/>
        <end position="67"/>
    </location>
</feature>
<evidence type="ECO:0000313" key="3">
    <source>
        <dbReference type="Proteomes" id="UP001295684"/>
    </source>
</evidence>
<organism evidence="2 3">
    <name type="scientific">Euplotes crassus</name>
    <dbReference type="NCBI Taxonomy" id="5936"/>
    <lineage>
        <taxon>Eukaryota</taxon>
        <taxon>Sar</taxon>
        <taxon>Alveolata</taxon>
        <taxon>Ciliophora</taxon>
        <taxon>Intramacronucleata</taxon>
        <taxon>Spirotrichea</taxon>
        <taxon>Hypotrichia</taxon>
        <taxon>Euplotida</taxon>
        <taxon>Euplotidae</taxon>
        <taxon>Moneuplotes</taxon>
    </lineage>
</organism>
<proteinExistence type="predicted"/>
<evidence type="ECO:0000313" key="2">
    <source>
        <dbReference type="EMBL" id="CAI2380999.1"/>
    </source>
</evidence>